<dbReference type="EMBL" id="NBNE01004633">
    <property type="protein sequence ID" value="OWZ05052.1"/>
    <property type="molecule type" value="Genomic_DNA"/>
</dbReference>
<organism evidence="3 4">
    <name type="scientific">Phytophthora megakarya</name>
    <dbReference type="NCBI Taxonomy" id="4795"/>
    <lineage>
        <taxon>Eukaryota</taxon>
        <taxon>Sar</taxon>
        <taxon>Stramenopiles</taxon>
        <taxon>Oomycota</taxon>
        <taxon>Peronosporomycetes</taxon>
        <taxon>Peronosporales</taxon>
        <taxon>Peronosporaceae</taxon>
        <taxon>Phytophthora</taxon>
    </lineage>
</organism>
<proteinExistence type="predicted"/>
<sequence length="279" mass="28944">MKISVIIYPAVLQSIAGAGNPNNVAQQTPKHEFTPAPTYTFPSTSTEESPSYSTPSPMTPNMDSCSDIAVEGDAIYCIHGPVCSGFNAVPDGALCPVKGDVAVKNCIDTLPSWTGASSCVAPVDAVCARVSSGAWGCVFGVPSPTPTWVDITPSSMTPYVPDVPEATPTSAPPYVSTPTPTSSYVPDHQQYVPTTQQSQDRSTQQQSDGSSKVTQISTSTASKGESTTVAAGGVALIAAGIGVVLAVAGFGLYKYRQKVNRASLHTYEDHVVTPITTPV</sequence>
<dbReference type="STRING" id="4795.A0A225VI96"/>
<evidence type="ECO:0000313" key="4">
    <source>
        <dbReference type="Proteomes" id="UP000198211"/>
    </source>
</evidence>
<dbReference type="OrthoDB" id="129790at2759"/>
<dbReference type="Proteomes" id="UP000198211">
    <property type="component" value="Unassembled WGS sequence"/>
</dbReference>
<feature type="compositionally biased region" description="Low complexity" evidence="1">
    <location>
        <begin position="37"/>
        <end position="59"/>
    </location>
</feature>
<evidence type="ECO:0000256" key="2">
    <source>
        <dbReference type="SAM" id="Phobius"/>
    </source>
</evidence>
<feature type="region of interest" description="Disordered" evidence="1">
    <location>
        <begin position="23"/>
        <end position="59"/>
    </location>
</feature>
<name>A0A225VI96_9STRA</name>
<evidence type="ECO:0000313" key="3">
    <source>
        <dbReference type="EMBL" id="OWZ05052.1"/>
    </source>
</evidence>
<feature type="region of interest" description="Disordered" evidence="1">
    <location>
        <begin position="160"/>
        <end position="225"/>
    </location>
</feature>
<keyword evidence="2" id="KW-0472">Membrane</keyword>
<keyword evidence="2" id="KW-0812">Transmembrane</keyword>
<dbReference type="AlphaFoldDB" id="A0A225VI96"/>
<reference evidence="4" key="1">
    <citation type="submission" date="2017-03" db="EMBL/GenBank/DDBJ databases">
        <title>Phytopthora megakarya and P. palmivora, two closely related causual agents of cacao black pod achieved similar genome size and gene model numbers by different mechanisms.</title>
        <authorList>
            <person name="Ali S."/>
            <person name="Shao J."/>
            <person name="Larry D.J."/>
            <person name="Kronmiller B."/>
            <person name="Shen D."/>
            <person name="Strem M.D."/>
            <person name="Melnick R.L."/>
            <person name="Guiltinan M.J."/>
            <person name="Tyler B.M."/>
            <person name="Meinhardt L.W."/>
            <person name="Bailey B.A."/>
        </authorList>
    </citation>
    <scope>NUCLEOTIDE SEQUENCE [LARGE SCALE GENOMIC DNA]</scope>
    <source>
        <strain evidence="4">zdho120</strain>
    </source>
</reference>
<accession>A0A225VI96</accession>
<keyword evidence="2" id="KW-1133">Transmembrane helix</keyword>
<keyword evidence="4" id="KW-1185">Reference proteome</keyword>
<feature type="compositionally biased region" description="Low complexity" evidence="1">
    <location>
        <begin position="194"/>
        <end position="211"/>
    </location>
</feature>
<comment type="caution">
    <text evidence="3">The sequence shown here is derived from an EMBL/GenBank/DDBJ whole genome shotgun (WGS) entry which is preliminary data.</text>
</comment>
<gene>
    <name evidence="3" type="ORF">PHMEG_00022932</name>
</gene>
<feature type="compositionally biased region" description="Low complexity" evidence="1">
    <location>
        <begin position="166"/>
        <end position="186"/>
    </location>
</feature>
<evidence type="ECO:0000256" key="1">
    <source>
        <dbReference type="SAM" id="MobiDB-lite"/>
    </source>
</evidence>
<protein>
    <submittedName>
        <fullName evidence="3">Mucin</fullName>
    </submittedName>
</protein>
<feature type="transmembrane region" description="Helical" evidence="2">
    <location>
        <begin position="229"/>
        <end position="253"/>
    </location>
</feature>
<feature type="compositionally biased region" description="Polar residues" evidence="1">
    <location>
        <begin position="212"/>
        <end position="225"/>
    </location>
</feature>